<keyword evidence="2" id="KW-0378">Hydrolase</keyword>
<dbReference type="InterPro" id="IPR050272">
    <property type="entry name" value="Isochorismatase-like_hydrls"/>
</dbReference>
<protein>
    <recommendedName>
        <fullName evidence="3">Isochorismatase-like domain-containing protein</fullName>
    </recommendedName>
</protein>
<dbReference type="Gene3D" id="3.40.50.850">
    <property type="entry name" value="Isochorismatase-like"/>
    <property type="match status" value="1"/>
</dbReference>
<dbReference type="InParanoid" id="G4T4Z7"/>
<dbReference type="EMBL" id="CAFZ01000001">
    <property type="protein sequence ID" value="CCA66321.1"/>
    <property type="molecule type" value="Genomic_DNA"/>
</dbReference>
<dbReference type="Proteomes" id="UP000007148">
    <property type="component" value="Unassembled WGS sequence"/>
</dbReference>
<dbReference type="AlphaFoldDB" id="G4T4Z7"/>
<evidence type="ECO:0000256" key="1">
    <source>
        <dbReference type="ARBA" id="ARBA00006336"/>
    </source>
</evidence>
<proteinExistence type="inferred from homology"/>
<organism evidence="4 5">
    <name type="scientific">Serendipita indica (strain DSM 11827)</name>
    <name type="common">Root endophyte fungus</name>
    <name type="synonym">Piriformospora indica</name>
    <dbReference type="NCBI Taxonomy" id="1109443"/>
    <lineage>
        <taxon>Eukaryota</taxon>
        <taxon>Fungi</taxon>
        <taxon>Dikarya</taxon>
        <taxon>Basidiomycota</taxon>
        <taxon>Agaricomycotina</taxon>
        <taxon>Agaricomycetes</taxon>
        <taxon>Sebacinales</taxon>
        <taxon>Serendipitaceae</taxon>
        <taxon>Serendipita</taxon>
    </lineage>
</organism>
<dbReference type="OrthoDB" id="1739143at2759"/>
<keyword evidence="5" id="KW-1185">Reference proteome</keyword>
<evidence type="ECO:0000313" key="5">
    <source>
        <dbReference type="Proteomes" id="UP000007148"/>
    </source>
</evidence>
<dbReference type="GO" id="GO:0016787">
    <property type="term" value="F:hydrolase activity"/>
    <property type="evidence" value="ECO:0007669"/>
    <property type="project" value="UniProtKB-KW"/>
</dbReference>
<dbReference type="SUPFAM" id="SSF52499">
    <property type="entry name" value="Isochorismatase-like hydrolases"/>
    <property type="match status" value="1"/>
</dbReference>
<feature type="domain" description="Isochorismatase-like" evidence="3">
    <location>
        <begin position="6"/>
        <end position="215"/>
    </location>
</feature>
<evidence type="ECO:0000313" key="4">
    <source>
        <dbReference type="EMBL" id="CCA66321.1"/>
    </source>
</evidence>
<name>G4T4Z7_SERID</name>
<reference evidence="4 5" key="1">
    <citation type="journal article" date="2011" name="PLoS Pathog.">
        <title>Endophytic Life Strategies Decoded by Genome and Transcriptome Analyses of the Mutualistic Root Symbiont Piriformospora indica.</title>
        <authorList>
            <person name="Zuccaro A."/>
            <person name="Lahrmann U."/>
            <person name="Guldener U."/>
            <person name="Langen G."/>
            <person name="Pfiffi S."/>
            <person name="Biedenkopf D."/>
            <person name="Wong P."/>
            <person name="Samans B."/>
            <person name="Grimm C."/>
            <person name="Basiewicz M."/>
            <person name="Murat C."/>
            <person name="Martin F."/>
            <person name="Kogel K.H."/>
        </authorList>
    </citation>
    <scope>NUCLEOTIDE SEQUENCE [LARGE SCALE GENOMIC DNA]</scope>
    <source>
        <strain evidence="4 5">DSM 11827</strain>
    </source>
</reference>
<dbReference type="InterPro" id="IPR000868">
    <property type="entry name" value="Isochorismatase-like_dom"/>
</dbReference>
<dbReference type="Pfam" id="PF00857">
    <property type="entry name" value="Isochorismatase"/>
    <property type="match status" value="1"/>
</dbReference>
<dbReference type="InterPro" id="IPR036380">
    <property type="entry name" value="Isochorismatase-like_sf"/>
</dbReference>
<accession>G4T4Z7</accession>
<dbReference type="HOGENOM" id="CLU_1235441_0_0_1"/>
<sequence length="224" mass="24525">MSLTTAALVIIDLQNDFLAPDAPFAVHPEPREAIQQSISSLVPTFRTAGGHIIWIKSNYRHGMPSGELESVEPEPSRTSHSVQPLVSIPSSLLWVLEGTHTGKKPCCQAGTPGAELVDWAAQLVKDEDVTVVKTYYSAFRRTRLLEELVSKGIDTVYISGLLSNMCVLATTLDALRSMQSKVAIVVDGLAWRKETSHHKALETFRQHGVQLIASAEIPQAVREC</sequence>
<evidence type="ECO:0000256" key="2">
    <source>
        <dbReference type="ARBA" id="ARBA00022801"/>
    </source>
</evidence>
<comment type="caution">
    <text evidence="4">The sequence shown here is derived from an EMBL/GenBank/DDBJ whole genome shotgun (WGS) entry which is preliminary data.</text>
</comment>
<dbReference type="STRING" id="1109443.G4T4Z7"/>
<dbReference type="PANTHER" id="PTHR43540">
    <property type="entry name" value="PEROXYUREIDOACRYLATE/UREIDOACRYLATE AMIDOHYDROLASE-RELATED"/>
    <property type="match status" value="1"/>
</dbReference>
<evidence type="ECO:0000259" key="3">
    <source>
        <dbReference type="Pfam" id="PF00857"/>
    </source>
</evidence>
<gene>
    <name evidence="4" type="ORF">PIIN_00007</name>
</gene>
<dbReference type="CDD" id="cd00431">
    <property type="entry name" value="cysteine_hydrolases"/>
    <property type="match status" value="1"/>
</dbReference>
<comment type="similarity">
    <text evidence="1">Belongs to the isochorismatase family.</text>
</comment>